<evidence type="ECO:0000256" key="6">
    <source>
        <dbReference type="SAM" id="MobiDB-lite"/>
    </source>
</evidence>
<proteinExistence type="inferred from homology"/>
<dbReference type="Gene3D" id="1.20.120.790">
    <property type="entry name" value="Heat shock protein 90, C-terminal domain"/>
    <property type="match status" value="1"/>
</dbReference>
<dbReference type="SUPFAM" id="SSF110942">
    <property type="entry name" value="HSP90 C-terminal domain"/>
    <property type="match status" value="1"/>
</dbReference>
<dbReference type="HAMAP" id="MF_00505">
    <property type="entry name" value="HSP90"/>
    <property type="match status" value="1"/>
</dbReference>
<feature type="binding site" evidence="5">
    <location>
        <position position="107"/>
    </location>
    <ligand>
        <name>ATP</name>
        <dbReference type="ChEBI" id="CHEBI:30616"/>
    </ligand>
</feature>
<feature type="compositionally biased region" description="Polar residues" evidence="6">
    <location>
        <begin position="269"/>
        <end position="282"/>
    </location>
</feature>
<dbReference type="SUPFAM" id="SSF55874">
    <property type="entry name" value="ATPase domain of HSP90 chaperone/DNA topoisomerase II/histidine kinase"/>
    <property type="match status" value="1"/>
</dbReference>
<feature type="binding site" evidence="5">
    <location>
        <position position="120"/>
    </location>
    <ligand>
        <name>ATP</name>
        <dbReference type="ChEBI" id="CHEBI:30616"/>
    </ligand>
</feature>
<feature type="binding site" evidence="5">
    <location>
        <position position="126"/>
    </location>
    <ligand>
        <name>ATP</name>
        <dbReference type="ChEBI" id="CHEBI:30616"/>
    </ligand>
</feature>
<dbReference type="GO" id="GO:0051082">
    <property type="term" value="F:unfolded protein binding"/>
    <property type="evidence" value="ECO:0007669"/>
    <property type="project" value="InterPro"/>
</dbReference>
<dbReference type="PROSITE" id="PS00298">
    <property type="entry name" value="HSP90"/>
    <property type="match status" value="1"/>
</dbReference>
<evidence type="ECO:0008006" key="10">
    <source>
        <dbReference type="Google" id="ProtNLM"/>
    </source>
</evidence>
<feature type="compositionally biased region" description="Basic and acidic residues" evidence="6">
    <location>
        <begin position="833"/>
        <end position="843"/>
    </location>
</feature>
<feature type="signal peptide" evidence="7">
    <location>
        <begin position="1"/>
        <end position="21"/>
    </location>
</feature>
<dbReference type="Gene3D" id="3.30.230.80">
    <property type="match status" value="1"/>
</dbReference>
<dbReference type="EMBL" id="MU128920">
    <property type="protein sequence ID" value="KAF9519071.1"/>
    <property type="molecule type" value="Genomic_DNA"/>
</dbReference>
<feature type="compositionally biased region" description="Basic and acidic residues" evidence="6">
    <location>
        <begin position="778"/>
        <end position="797"/>
    </location>
</feature>
<keyword evidence="2 5" id="KW-0547">Nucleotide-binding</keyword>
<evidence type="ECO:0000256" key="7">
    <source>
        <dbReference type="SAM" id="SignalP"/>
    </source>
</evidence>
<dbReference type="InterPro" id="IPR019805">
    <property type="entry name" value="Heat_shock_protein_90_CS"/>
</dbReference>
<feature type="region of interest" description="Disordered" evidence="6">
    <location>
        <begin position="258"/>
        <end position="289"/>
    </location>
</feature>
<dbReference type="AlphaFoldDB" id="A0A9P6B7J0"/>
<dbReference type="InterPro" id="IPR036890">
    <property type="entry name" value="HATPase_C_sf"/>
</dbReference>
<evidence type="ECO:0000256" key="5">
    <source>
        <dbReference type="PIRSR" id="PIRSR002583-1"/>
    </source>
</evidence>
<feature type="binding site" evidence="5">
    <location>
        <position position="59"/>
    </location>
    <ligand>
        <name>ATP</name>
        <dbReference type="ChEBI" id="CHEBI:30616"/>
    </ligand>
</feature>
<keyword evidence="9" id="KW-1185">Reference proteome</keyword>
<evidence type="ECO:0000256" key="3">
    <source>
        <dbReference type="ARBA" id="ARBA00022840"/>
    </source>
</evidence>
<evidence type="ECO:0000256" key="1">
    <source>
        <dbReference type="ARBA" id="ARBA00008239"/>
    </source>
</evidence>
<dbReference type="InterPro" id="IPR037196">
    <property type="entry name" value="HSP90_C"/>
</dbReference>
<comment type="similarity">
    <text evidence="1">Belongs to the heat shock protein 90 family.</text>
</comment>
<comment type="caution">
    <text evidence="8">The sequence shown here is derived from an EMBL/GenBank/DDBJ whole genome shotgun (WGS) entry which is preliminary data.</text>
</comment>
<feature type="chain" id="PRO_5040397443" description="Heat shock protein Hsp90" evidence="7">
    <location>
        <begin position="22"/>
        <end position="843"/>
    </location>
</feature>
<evidence type="ECO:0000313" key="8">
    <source>
        <dbReference type="EMBL" id="KAF9519071.1"/>
    </source>
</evidence>
<dbReference type="PRINTS" id="PR00775">
    <property type="entry name" value="HEATSHOCK90"/>
</dbReference>
<evidence type="ECO:0000256" key="4">
    <source>
        <dbReference type="ARBA" id="ARBA00023186"/>
    </source>
</evidence>
<protein>
    <recommendedName>
        <fullName evidence="10">Heat shock protein Hsp90</fullName>
    </recommendedName>
</protein>
<keyword evidence="3 5" id="KW-0067">ATP-binding</keyword>
<organism evidence="8 9">
    <name type="scientific">Hydnum rufescens UP504</name>
    <dbReference type="NCBI Taxonomy" id="1448309"/>
    <lineage>
        <taxon>Eukaryota</taxon>
        <taxon>Fungi</taxon>
        <taxon>Dikarya</taxon>
        <taxon>Basidiomycota</taxon>
        <taxon>Agaricomycotina</taxon>
        <taxon>Agaricomycetes</taxon>
        <taxon>Cantharellales</taxon>
        <taxon>Hydnaceae</taxon>
        <taxon>Hydnum</taxon>
    </lineage>
</organism>
<dbReference type="GO" id="GO:0140662">
    <property type="term" value="F:ATP-dependent protein folding chaperone"/>
    <property type="evidence" value="ECO:0007669"/>
    <property type="project" value="InterPro"/>
</dbReference>
<keyword evidence="4" id="KW-0143">Chaperone</keyword>
<dbReference type="Pfam" id="PF13589">
    <property type="entry name" value="HATPase_c_3"/>
    <property type="match status" value="1"/>
</dbReference>
<feature type="binding site" evidence="5">
    <location>
        <begin position="127"/>
        <end position="128"/>
    </location>
    <ligand>
        <name>ATP</name>
        <dbReference type="ChEBI" id="CHEBI:30616"/>
    </ligand>
</feature>
<dbReference type="Proteomes" id="UP000886523">
    <property type="component" value="Unassembled WGS sequence"/>
</dbReference>
<accession>A0A9P6B7J0</accession>
<evidence type="ECO:0000256" key="2">
    <source>
        <dbReference type="ARBA" id="ARBA00022741"/>
    </source>
</evidence>
<sequence>MQLLSRLSLLSLPLLSGLVFAQDGQGLHKKSYGYQSDVARLRKIVINSLYSHRDVFLRELISNSNDALEKLRITSLKEGFPVENPLNITIKAVPNETGRGGRLVITDYGMGMSAEDLATNLGTLAKSGTSDFLNEAETDSSAAGNLIGQFGVGFYSAFLVSDRVYVASIPVQSKQNPNPVQNVFSSSSNDAEFEVYPDPRGNTLGRGTEITLVLKDDALEYLATDRLRELVAKHSSFATSYPIYLQVVKTEVVPDEEAQAAQAAESASTIHTPASPPESTQKTTDEDEEDGIVEDVVEDIEAQKEPEEPPVPMKNVTVQEWVHLNDQPPLWQRDPKNVTKDEYDLFYRATYKESNDPLGVHHFKGDAGSISFKAMLFIPSDLEKEFWQSAKALSGGIKLMVKRVFITSDFGENGLPKWISWLRAIVDADDLPLNVSRETLQSTKFLAQVKQVIINRAISLLARISQEDPEQYAKILDTFGPAFKLGAVESQKDRFKLMSLIHWDTNLRNGTTLDEIVASKKKGQTQIFFLAGAGIAKETLAKSVFIEKLHARGYEVILAHDALDEILIANLRQWKGLQFQDVSKKGLVFGDEENSAEEEKAELEAFNEKFKPLIEYIKVQALDLVKDVTISNRLVESACAIVADQWGYSANMEKLMQAQTNPAAEKRGQNHMHSWARKQKALEINPRSPLIEGLLEKVLELEDAGEDKDEGLEREVKEVVSILIDGALVRSGFDVEDSNGFFTRIDRVLRRSLGVSESATTDTTVKPAPPVDESGSQVDKDEMARQLASELDRDAQLHEFSQAPPQFEDQIVFPGSSQPEPNDDVFNINLDGEDVKGAPHDEL</sequence>
<reference evidence="8" key="1">
    <citation type="journal article" date="2020" name="Nat. Commun.">
        <title>Large-scale genome sequencing of mycorrhizal fungi provides insights into the early evolution of symbiotic traits.</title>
        <authorList>
            <person name="Miyauchi S."/>
            <person name="Kiss E."/>
            <person name="Kuo A."/>
            <person name="Drula E."/>
            <person name="Kohler A."/>
            <person name="Sanchez-Garcia M."/>
            <person name="Morin E."/>
            <person name="Andreopoulos B."/>
            <person name="Barry K.W."/>
            <person name="Bonito G."/>
            <person name="Buee M."/>
            <person name="Carver A."/>
            <person name="Chen C."/>
            <person name="Cichocki N."/>
            <person name="Clum A."/>
            <person name="Culley D."/>
            <person name="Crous P.W."/>
            <person name="Fauchery L."/>
            <person name="Girlanda M."/>
            <person name="Hayes R.D."/>
            <person name="Keri Z."/>
            <person name="LaButti K."/>
            <person name="Lipzen A."/>
            <person name="Lombard V."/>
            <person name="Magnuson J."/>
            <person name="Maillard F."/>
            <person name="Murat C."/>
            <person name="Nolan M."/>
            <person name="Ohm R.A."/>
            <person name="Pangilinan J."/>
            <person name="Pereira M.F."/>
            <person name="Perotto S."/>
            <person name="Peter M."/>
            <person name="Pfister S."/>
            <person name="Riley R."/>
            <person name="Sitrit Y."/>
            <person name="Stielow J.B."/>
            <person name="Szollosi G."/>
            <person name="Zifcakova L."/>
            <person name="Stursova M."/>
            <person name="Spatafora J.W."/>
            <person name="Tedersoo L."/>
            <person name="Vaario L.M."/>
            <person name="Yamada A."/>
            <person name="Yan M."/>
            <person name="Wang P."/>
            <person name="Xu J."/>
            <person name="Bruns T."/>
            <person name="Baldrian P."/>
            <person name="Vilgalys R."/>
            <person name="Dunand C."/>
            <person name="Henrissat B."/>
            <person name="Grigoriev I.V."/>
            <person name="Hibbett D."/>
            <person name="Nagy L.G."/>
            <person name="Martin F.M."/>
        </authorList>
    </citation>
    <scope>NUCLEOTIDE SEQUENCE</scope>
    <source>
        <strain evidence="8">UP504</strain>
    </source>
</reference>
<dbReference type="Gene3D" id="3.40.50.11260">
    <property type="match status" value="1"/>
</dbReference>
<dbReference type="GO" id="GO:0005524">
    <property type="term" value="F:ATP binding"/>
    <property type="evidence" value="ECO:0007669"/>
    <property type="project" value="UniProtKB-KW"/>
</dbReference>
<dbReference type="CDD" id="cd16927">
    <property type="entry name" value="HATPase_Hsp90-like"/>
    <property type="match status" value="1"/>
</dbReference>
<feature type="binding site" evidence="5">
    <location>
        <position position="112"/>
    </location>
    <ligand>
        <name>ATP</name>
        <dbReference type="ChEBI" id="CHEBI:30616"/>
    </ligand>
</feature>
<dbReference type="GO" id="GO:0016887">
    <property type="term" value="F:ATP hydrolysis activity"/>
    <property type="evidence" value="ECO:0007669"/>
    <property type="project" value="InterPro"/>
</dbReference>
<dbReference type="InterPro" id="IPR001404">
    <property type="entry name" value="Hsp90_fam"/>
</dbReference>
<gene>
    <name evidence="8" type="ORF">BS47DRAFT_1337637</name>
</gene>
<dbReference type="Pfam" id="PF00183">
    <property type="entry name" value="HSP90"/>
    <property type="match status" value="1"/>
</dbReference>
<dbReference type="Gene3D" id="3.30.565.10">
    <property type="entry name" value="Histidine kinase-like ATPase, C-terminal domain"/>
    <property type="match status" value="1"/>
</dbReference>
<keyword evidence="7" id="KW-0732">Signal</keyword>
<feature type="compositionally biased region" description="Low complexity" evidence="6">
    <location>
        <begin position="259"/>
        <end position="268"/>
    </location>
</feature>
<dbReference type="InterPro" id="IPR020568">
    <property type="entry name" value="Ribosomal_Su5_D2-typ_SF"/>
</dbReference>
<feature type="region of interest" description="Disordered" evidence="6">
    <location>
        <begin position="757"/>
        <end position="843"/>
    </location>
</feature>
<dbReference type="InterPro" id="IPR020575">
    <property type="entry name" value="Hsp90_N"/>
</dbReference>
<feature type="binding site" evidence="5">
    <location>
        <begin position="149"/>
        <end position="154"/>
    </location>
    <ligand>
        <name>ATP</name>
        <dbReference type="ChEBI" id="CHEBI:30616"/>
    </ligand>
</feature>
<dbReference type="PANTHER" id="PTHR11528">
    <property type="entry name" value="HEAT SHOCK PROTEIN 90 FAMILY MEMBER"/>
    <property type="match status" value="1"/>
</dbReference>
<name>A0A9P6B7J0_9AGAM</name>
<dbReference type="OrthoDB" id="28737at2759"/>
<feature type="binding site" evidence="5">
    <location>
        <position position="437"/>
    </location>
    <ligand>
        <name>ATP</name>
        <dbReference type="ChEBI" id="CHEBI:30616"/>
    </ligand>
</feature>
<feature type="binding site" evidence="5">
    <location>
        <position position="208"/>
    </location>
    <ligand>
        <name>ATP</name>
        <dbReference type="ChEBI" id="CHEBI:30616"/>
    </ligand>
</feature>
<feature type="binding site" evidence="5">
    <location>
        <position position="63"/>
    </location>
    <ligand>
        <name>ATP</name>
        <dbReference type="ChEBI" id="CHEBI:30616"/>
    </ligand>
</feature>
<dbReference type="NCBIfam" id="NF003555">
    <property type="entry name" value="PRK05218.1"/>
    <property type="match status" value="1"/>
</dbReference>
<evidence type="ECO:0000313" key="9">
    <source>
        <dbReference type="Proteomes" id="UP000886523"/>
    </source>
</evidence>
<dbReference type="PIRSF" id="PIRSF002583">
    <property type="entry name" value="Hsp90"/>
    <property type="match status" value="1"/>
</dbReference>
<dbReference type="SUPFAM" id="SSF54211">
    <property type="entry name" value="Ribosomal protein S5 domain 2-like"/>
    <property type="match status" value="1"/>
</dbReference>